<dbReference type="SUPFAM" id="SSF55486">
    <property type="entry name" value="Metalloproteases ('zincins'), catalytic domain"/>
    <property type="match status" value="1"/>
</dbReference>
<keyword evidence="1" id="KW-0732">Signal</keyword>
<proteinExistence type="predicted"/>
<sequence length="239" mass="26842">MQKILFIISNFFLYQSISFAGTSPPSAQWQPEYAVNILILKDSTVEVSENFLEYAQARVSLLNSVLKRSRINVKAKLVGIDSLDIAFNKIEDLVFNHTVRKLKEEKNAHIVFLLSELNFGTSECGLGVVSGNNETAYSVGRYSHWLCLSGDTFIHEVGHNLGLTHSSNQDSLAPYAAGHGTFLWVTVMAYQFYHGGLIRKQVFSNPELECDAFYQCGDAESADAVRFINQNTERFIRND</sequence>
<reference evidence="2 3" key="1">
    <citation type="submission" date="2013-09" db="EMBL/GenBank/DDBJ databases">
        <title>Whole genome shotgun sequence of Vibrio azureus NBRC 104587.</title>
        <authorList>
            <person name="Isaki S."/>
            <person name="Hosoyama A."/>
            <person name="Numata M."/>
            <person name="Hashimoto M."/>
            <person name="Hosoyama Y."/>
            <person name="Tsuchikane K."/>
            <person name="Noguchi M."/>
            <person name="Hirakata S."/>
            <person name="Ichikawa N."/>
            <person name="Ohji S."/>
            <person name="Yamazoe A."/>
            <person name="Fujita N."/>
        </authorList>
    </citation>
    <scope>NUCLEOTIDE SEQUENCE [LARGE SCALE GENOMIC DNA]</scope>
    <source>
        <strain evidence="2 3">NBRC 104587</strain>
    </source>
</reference>
<name>U3ARZ1_9VIBR</name>
<accession>U3ARZ1</accession>
<dbReference type="Gene3D" id="3.40.390.10">
    <property type="entry name" value="Collagenase (Catalytic Domain)"/>
    <property type="match status" value="1"/>
</dbReference>
<dbReference type="OrthoDB" id="7067851at2"/>
<dbReference type="RefSeq" id="WP_021709774.1">
    <property type="nucleotide sequence ID" value="NZ_BAOB01000259.1"/>
</dbReference>
<organism evidence="2 3">
    <name type="scientific">Vibrio azureus NBRC 104587</name>
    <dbReference type="NCBI Taxonomy" id="1219077"/>
    <lineage>
        <taxon>Bacteria</taxon>
        <taxon>Pseudomonadati</taxon>
        <taxon>Pseudomonadota</taxon>
        <taxon>Gammaproteobacteria</taxon>
        <taxon>Vibrionales</taxon>
        <taxon>Vibrionaceae</taxon>
        <taxon>Vibrio</taxon>
    </lineage>
</organism>
<dbReference type="eggNOG" id="COG4935">
    <property type="taxonomic scope" value="Bacteria"/>
</dbReference>
<dbReference type="Pfam" id="PF13582">
    <property type="entry name" value="Reprolysin_3"/>
    <property type="match status" value="1"/>
</dbReference>
<keyword evidence="3" id="KW-1185">Reference proteome</keyword>
<gene>
    <name evidence="2" type="ORF">VAZ01S_035_00300</name>
</gene>
<evidence type="ECO:0000313" key="2">
    <source>
        <dbReference type="EMBL" id="GAD76022.1"/>
    </source>
</evidence>
<dbReference type="Proteomes" id="UP000016567">
    <property type="component" value="Unassembled WGS sequence"/>
</dbReference>
<dbReference type="GO" id="GO:0008237">
    <property type="term" value="F:metallopeptidase activity"/>
    <property type="evidence" value="ECO:0007669"/>
    <property type="project" value="InterPro"/>
</dbReference>
<evidence type="ECO:0008006" key="4">
    <source>
        <dbReference type="Google" id="ProtNLM"/>
    </source>
</evidence>
<comment type="caution">
    <text evidence="2">The sequence shown here is derived from an EMBL/GenBank/DDBJ whole genome shotgun (WGS) entry which is preliminary data.</text>
</comment>
<dbReference type="AlphaFoldDB" id="U3ARZ1"/>
<feature type="signal peptide" evidence="1">
    <location>
        <begin position="1"/>
        <end position="20"/>
    </location>
</feature>
<protein>
    <recommendedName>
        <fullName evidence="4">Peptidase M12B domain-containing protein</fullName>
    </recommendedName>
</protein>
<dbReference type="EMBL" id="BATL01000035">
    <property type="protein sequence ID" value="GAD76022.1"/>
    <property type="molecule type" value="Genomic_DNA"/>
</dbReference>
<feature type="chain" id="PRO_5004638067" description="Peptidase M12B domain-containing protein" evidence="1">
    <location>
        <begin position="21"/>
        <end position="239"/>
    </location>
</feature>
<dbReference type="STRING" id="1219077.VAZ01S_035_00300"/>
<evidence type="ECO:0000256" key="1">
    <source>
        <dbReference type="SAM" id="SignalP"/>
    </source>
</evidence>
<evidence type="ECO:0000313" key="3">
    <source>
        <dbReference type="Proteomes" id="UP000016567"/>
    </source>
</evidence>
<dbReference type="InterPro" id="IPR024079">
    <property type="entry name" value="MetalloPept_cat_dom_sf"/>
</dbReference>